<evidence type="ECO:0000313" key="2">
    <source>
        <dbReference type="EMBL" id="CEI83286.1"/>
    </source>
</evidence>
<proteinExistence type="predicted"/>
<feature type="transmembrane region" description="Helical" evidence="1">
    <location>
        <begin position="12"/>
        <end position="30"/>
    </location>
</feature>
<dbReference type="STRING" id="545501.BN997_03192"/>
<keyword evidence="3" id="KW-1185">Reference proteome</keyword>
<evidence type="ECO:0000256" key="1">
    <source>
        <dbReference type="SAM" id="Phobius"/>
    </source>
</evidence>
<protein>
    <submittedName>
        <fullName evidence="2">Uncharacterized protein</fullName>
    </submittedName>
</protein>
<dbReference type="EMBL" id="CDGG01000001">
    <property type="protein sequence ID" value="CEI83286.1"/>
    <property type="molecule type" value="Genomic_DNA"/>
</dbReference>
<dbReference type="Proteomes" id="UP000040453">
    <property type="component" value="Unassembled WGS sequence"/>
</dbReference>
<dbReference type="OrthoDB" id="9759607at2"/>
<reference evidence="2 3" key="1">
    <citation type="submission" date="2014-11" db="EMBL/GenBank/DDBJ databases">
        <authorList>
            <person name="Urmite Genomes Urmite Genomes"/>
        </authorList>
    </citation>
    <scope>NUCLEOTIDE SEQUENCE [LARGE SCALE GENOMIC DNA]</scope>
    <source>
        <strain evidence="2 3">Oc5</strain>
    </source>
</reference>
<keyword evidence="1" id="KW-0472">Membrane</keyword>
<keyword evidence="1" id="KW-0812">Transmembrane</keyword>
<dbReference type="AlphaFoldDB" id="A0A0A1MWY6"/>
<sequence>MKNKNTYTYFKVFAILLLFFTCLISFRFMWINYHNKGEQPVITEGVLDLTDWDFSDKETISLMGGGFFTPINS</sequence>
<evidence type="ECO:0000313" key="3">
    <source>
        <dbReference type="Proteomes" id="UP000040453"/>
    </source>
</evidence>
<accession>A0A0A1MWY6</accession>
<name>A0A0A1MWY6_9BACI</name>
<dbReference type="RefSeq" id="WP_139089104.1">
    <property type="nucleotide sequence ID" value="NZ_CDGG01000001.1"/>
</dbReference>
<keyword evidence="1" id="KW-1133">Transmembrane helix</keyword>
<gene>
    <name evidence="2" type="ORF">BN997_03192</name>
</gene>
<organism evidence="2 3">
    <name type="scientific">Oceanobacillus oncorhynchi</name>
    <dbReference type="NCBI Taxonomy" id="545501"/>
    <lineage>
        <taxon>Bacteria</taxon>
        <taxon>Bacillati</taxon>
        <taxon>Bacillota</taxon>
        <taxon>Bacilli</taxon>
        <taxon>Bacillales</taxon>
        <taxon>Bacillaceae</taxon>
        <taxon>Oceanobacillus</taxon>
    </lineage>
</organism>